<feature type="compositionally biased region" description="Basic and acidic residues" evidence="1">
    <location>
        <begin position="224"/>
        <end position="236"/>
    </location>
</feature>
<name>A0A9E7N730_9CAUD</name>
<dbReference type="EMBL" id="ON529858">
    <property type="protein sequence ID" value="UTC29792.1"/>
    <property type="molecule type" value="Genomic_DNA"/>
</dbReference>
<accession>A0A9E7N730</accession>
<evidence type="ECO:0000313" key="2">
    <source>
        <dbReference type="EMBL" id="UTC29792.1"/>
    </source>
</evidence>
<evidence type="ECO:0000313" key="3">
    <source>
        <dbReference type="Proteomes" id="UP001057427"/>
    </source>
</evidence>
<sequence length="296" mass="31329">MSTVTPNSLPNPRHELFARLRAKGANVNKAGIAAGFAQGSSTPSELEKSPEVQARIDEIKIELQDARDATRAAAVEAGRVVGQSVGVGKAFVIQKLVENAQMAAQDGDYKESNAALKLIGDELGMFTGGSATPKEDEDGVRSIDMDALDALADAGRAGLLPGEAAEKAASSRNIDPEVAMDLIKGHGTAKSRRADRKLSLGSETDVALTMEEEEARAIAAFEAFEAKNPPREKDPAEEPQAGPDEDGITWTPVDPKTSPEDLIAMALGDKPIVRRDEPTTQAAPADDDRPPRRSRG</sequence>
<evidence type="ECO:0000256" key="1">
    <source>
        <dbReference type="SAM" id="MobiDB-lite"/>
    </source>
</evidence>
<reference evidence="2" key="1">
    <citation type="submission" date="2022-05" db="EMBL/GenBank/DDBJ databases">
        <authorList>
            <person name="Friedrich I."/>
            <person name="Poehlein A."/>
            <person name="Schneider D."/>
            <person name="Hertel R."/>
            <person name="Daniel R."/>
        </authorList>
    </citation>
    <scope>NUCLEOTIDE SEQUENCE</scope>
</reference>
<gene>
    <name evidence="2" type="ORF">BAJUN_01620</name>
</gene>
<feature type="compositionally biased region" description="Basic and acidic residues" evidence="1">
    <location>
        <begin position="286"/>
        <end position="296"/>
    </location>
</feature>
<feature type="region of interest" description="Disordered" evidence="1">
    <location>
        <begin position="221"/>
        <end position="296"/>
    </location>
</feature>
<proteinExistence type="predicted"/>
<protein>
    <recommendedName>
        <fullName evidence="4">Terminase small subunit</fullName>
    </recommendedName>
</protein>
<organism evidence="2 3">
    <name type="scientific">Brevundimonas phage vB_BgoS-Bajun</name>
    <dbReference type="NCBI Taxonomy" id="2948594"/>
    <lineage>
        <taxon>Viruses</taxon>
        <taxon>Duplodnaviria</taxon>
        <taxon>Heunggongvirae</taxon>
        <taxon>Uroviricota</taxon>
        <taxon>Caudoviricetes</taxon>
        <taxon>Dolichocephalovirinae</taxon>
    </lineage>
</organism>
<dbReference type="Proteomes" id="UP001057427">
    <property type="component" value="Segment"/>
</dbReference>
<keyword evidence="3" id="KW-1185">Reference proteome</keyword>
<evidence type="ECO:0008006" key="4">
    <source>
        <dbReference type="Google" id="ProtNLM"/>
    </source>
</evidence>